<sequence length="145" mass="15068">MPDDDDLVIALVARLRRIGSDTTSVEVKAAAGGFPKSVGESVSAFANGSGGIVLLGLAEADGFRPAPGFDAQAIRDALAGLCHDEMEPPIRSDIEIVPFRVPRSCTSTCRRSTRCSARATSVDGVLTPGPSSGRVTAIVGSRRTR</sequence>
<dbReference type="InterPro" id="IPR038461">
    <property type="entry name" value="Schlafen_AlbA_2_dom_sf"/>
</dbReference>
<feature type="domain" description="Schlafen AlbA-2" evidence="1">
    <location>
        <begin position="22"/>
        <end position="102"/>
    </location>
</feature>
<dbReference type="AlphaFoldDB" id="A0A7W4UHI1"/>
<evidence type="ECO:0000313" key="2">
    <source>
        <dbReference type="EMBL" id="MBB2924261.1"/>
    </source>
</evidence>
<protein>
    <recommendedName>
        <fullName evidence="1">Schlafen AlbA-2 domain-containing protein</fullName>
    </recommendedName>
</protein>
<dbReference type="InterPro" id="IPR007421">
    <property type="entry name" value="Schlafen_AlbA_2_dom"/>
</dbReference>
<dbReference type="Proteomes" id="UP000518206">
    <property type="component" value="Unassembled WGS sequence"/>
</dbReference>
<dbReference type="EMBL" id="JACHVX010000005">
    <property type="protein sequence ID" value="MBB2924261.1"/>
    <property type="molecule type" value="Genomic_DNA"/>
</dbReference>
<accession>A0A7W4UHI1</accession>
<evidence type="ECO:0000259" key="1">
    <source>
        <dbReference type="Pfam" id="PF04326"/>
    </source>
</evidence>
<proteinExistence type="predicted"/>
<dbReference type="Gene3D" id="3.30.950.30">
    <property type="entry name" value="Schlafen, AAA domain"/>
    <property type="match status" value="1"/>
</dbReference>
<gene>
    <name evidence="2" type="ORF">FHR80_003194</name>
</gene>
<organism evidence="2 3">
    <name type="scientific">Cellulomonas cellasea</name>
    <dbReference type="NCBI Taxonomy" id="43670"/>
    <lineage>
        <taxon>Bacteria</taxon>
        <taxon>Bacillati</taxon>
        <taxon>Actinomycetota</taxon>
        <taxon>Actinomycetes</taxon>
        <taxon>Micrococcales</taxon>
        <taxon>Cellulomonadaceae</taxon>
        <taxon>Cellulomonas</taxon>
    </lineage>
</organism>
<dbReference type="RefSeq" id="WP_183297077.1">
    <property type="nucleotide sequence ID" value="NZ_JACHVX010000005.1"/>
</dbReference>
<comment type="caution">
    <text evidence="2">The sequence shown here is derived from an EMBL/GenBank/DDBJ whole genome shotgun (WGS) entry which is preliminary data.</text>
</comment>
<evidence type="ECO:0000313" key="3">
    <source>
        <dbReference type="Proteomes" id="UP000518206"/>
    </source>
</evidence>
<reference evidence="2 3" key="1">
    <citation type="submission" date="2020-08" db="EMBL/GenBank/DDBJ databases">
        <title>The Agave Microbiome: Exploring the role of microbial communities in plant adaptations to desert environments.</title>
        <authorList>
            <person name="Partida-Martinez L.P."/>
        </authorList>
    </citation>
    <scope>NUCLEOTIDE SEQUENCE [LARGE SCALE GENOMIC DNA]</scope>
    <source>
        <strain evidence="2 3">RAS26</strain>
    </source>
</reference>
<dbReference type="Pfam" id="PF04326">
    <property type="entry name" value="SLFN_AlbA_2"/>
    <property type="match status" value="1"/>
</dbReference>
<reference evidence="2 3" key="2">
    <citation type="submission" date="2020-08" db="EMBL/GenBank/DDBJ databases">
        <authorList>
            <person name="Partida-Martinez L."/>
            <person name="Huntemann M."/>
            <person name="Clum A."/>
            <person name="Wang J."/>
            <person name="Palaniappan K."/>
            <person name="Ritter S."/>
            <person name="Chen I.-M."/>
            <person name="Stamatis D."/>
            <person name="Reddy T."/>
            <person name="O'Malley R."/>
            <person name="Daum C."/>
            <person name="Shapiro N."/>
            <person name="Ivanova N."/>
            <person name="Kyrpides N."/>
            <person name="Woyke T."/>
        </authorList>
    </citation>
    <scope>NUCLEOTIDE SEQUENCE [LARGE SCALE GENOMIC DNA]</scope>
    <source>
        <strain evidence="2 3">RAS26</strain>
    </source>
</reference>
<name>A0A7W4UHI1_9CELL</name>